<organism evidence="1 2">
    <name type="scientific">Fluctibacter halophilus</name>
    <dbReference type="NCBI Taxonomy" id="226011"/>
    <lineage>
        <taxon>Bacteria</taxon>
        <taxon>Pseudomonadati</taxon>
        <taxon>Pseudomonadota</taxon>
        <taxon>Gammaproteobacteria</taxon>
        <taxon>Alteromonadales</taxon>
        <taxon>Alteromonadaceae</taxon>
        <taxon>Fluctibacter</taxon>
    </lineage>
</organism>
<dbReference type="Gene3D" id="1.25.40.10">
    <property type="entry name" value="Tetratricopeptide repeat domain"/>
    <property type="match status" value="1"/>
</dbReference>
<dbReference type="PANTHER" id="PTHR11102:SF160">
    <property type="entry name" value="ERAD-ASSOCIATED E3 UBIQUITIN-PROTEIN LIGASE COMPONENT HRD3"/>
    <property type="match status" value="1"/>
</dbReference>
<dbReference type="SUPFAM" id="SSF81901">
    <property type="entry name" value="HCP-like"/>
    <property type="match status" value="1"/>
</dbReference>
<evidence type="ECO:0000313" key="1">
    <source>
        <dbReference type="EMBL" id="MCC2616598.1"/>
    </source>
</evidence>
<dbReference type="InterPro" id="IPR050767">
    <property type="entry name" value="Sel1_AlgK"/>
</dbReference>
<dbReference type="RefSeq" id="WP_229160091.1">
    <property type="nucleotide sequence ID" value="NZ_JAJEWP010000002.1"/>
</dbReference>
<dbReference type="EMBL" id="JAJEWP010000002">
    <property type="protein sequence ID" value="MCC2616598.1"/>
    <property type="molecule type" value="Genomic_DNA"/>
</dbReference>
<sequence length="280" mass="30887">MAHRRFISLFAGLVIVLASKTGWAGNLSFTVTACQTSECKAQFDRYYILARKHTEANAVLGDMYLHGYGTEKDIELALKAYRTAAKYRDPVGSLKAGLLLLTNETLYDPVWGLRYLKRAALEDNPDAIYFMAEVLTTEDYGVQDLAQADEWLVKAIDIDHPSIDALLAAIQSSKMLNETYFPEAATLAQQRMKSPANTEVAAVSSYADAAVVDDDVERIVVDGMSLTDMLDVGIEVMGEQPGSIVSASTGSRIKSRTCEDVYKCGAMPKDMFKRIVDQQR</sequence>
<dbReference type="SMART" id="SM00671">
    <property type="entry name" value="SEL1"/>
    <property type="match status" value="2"/>
</dbReference>
<reference evidence="1 2" key="1">
    <citation type="submission" date="2021-10" db="EMBL/GenBank/DDBJ databases">
        <title>Draft genome of Aestuariibacter halophilus JC2043.</title>
        <authorList>
            <person name="Emsley S.A."/>
            <person name="Pfannmuller K.M."/>
            <person name="Ushijima B."/>
            <person name="Saw J.H."/>
            <person name="Videau P."/>
        </authorList>
    </citation>
    <scope>NUCLEOTIDE SEQUENCE [LARGE SCALE GENOMIC DNA]</scope>
    <source>
        <strain evidence="1 2">JC2043</strain>
    </source>
</reference>
<proteinExistence type="predicted"/>
<gene>
    <name evidence="1" type="ORF">LJ739_10125</name>
</gene>
<dbReference type="Proteomes" id="UP001520878">
    <property type="component" value="Unassembled WGS sequence"/>
</dbReference>
<dbReference type="PANTHER" id="PTHR11102">
    <property type="entry name" value="SEL-1-LIKE PROTEIN"/>
    <property type="match status" value="1"/>
</dbReference>
<comment type="caution">
    <text evidence="1">The sequence shown here is derived from an EMBL/GenBank/DDBJ whole genome shotgun (WGS) entry which is preliminary data.</text>
</comment>
<evidence type="ECO:0008006" key="3">
    <source>
        <dbReference type="Google" id="ProtNLM"/>
    </source>
</evidence>
<dbReference type="InterPro" id="IPR006597">
    <property type="entry name" value="Sel1-like"/>
</dbReference>
<dbReference type="InterPro" id="IPR011990">
    <property type="entry name" value="TPR-like_helical_dom_sf"/>
</dbReference>
<dbReference type="PROSITE" id="PS51257">
    <property type="entry name" value="PROKAR_LIPOPROTEIN"/>
    <property type="match status" value="1"/>
</dbReference>
<protein>
    <recommendedName>
        <fullName evidence="3">Sel1 repeat family protein</fullName>
    </recommendedName>
</protein>
<keyword evidence="2" id="KW-1185">Reference proteome</keyword>
<evidence type="ECO:0000313" key="2">
    <source>
        <dbReference type="Proteomes" id="UP001520878"/>
    </source>
</evidence>
<name>A0ABS8G7U1_9ALTE</name>
<accession>A0ABS8G7U1</accession>